<dbReference type="EMBL" id="MG983742">
    <property type="protein sequence ID" value="AVO23052.1"/>
    <property type="molecule type" value="Genomic_DNA"/>
</dbReference>
<dbReference type="InterPro" id="IPR011604">
    <property type="entry name" value="PDDEXK-like_dom_sf"/>
</dbReference>
<reference evidence="3" key="1">
    <citation type="submission" date="2018-02" db="EMBL/GenBank/DDBJ databases">
        <authorList>
            <person name="Cohen D.B."/>
            <person name="Kent A.D."/>
        </authorList>
    </citation>
    <scope>NUCLEOTIDE SEQUENCE [LARGE SCALE GENOMIC DNA]</scope>
</reference>
<proteinExistence type="predicted"/>
<dbReference type="Gene3D" id="3.90.320.10">
    <property type="match status" value="1"/>
</dbReference>
<evidence type="ECO:0000259" key="1">
    <source>
        <dbReference type="Pfam" id="PF12705"/>
    </source>
</evidence>
<sequence>MTYILGIRSANKYTLLGSVLHEVFEQQGKQLIAKRPWTLEDLLKKFNKLYFDKEQVPTKYFIDKEDYIKMYKKGCEAIRNFFKDYHDLKPTFVEKKFEAKLVDDIPPVLGYIDRIDGDPEDASTWIVTDYKSGSSMKSKPFLTNDIQLAIYAQAIFKQFGAYPQAVCYYHPVLGKWQKAMHQGDGNYKYTNQRNPVVTFSVSDAMVKARSIVEKICESVRTDTWNKEIDGFGCKFCFHFKECKPFDGDTWDAIVN</sequence>
<evidence type="ECO:0000313" key="2">
    <source>
        <dbReference type="EMBL" id="AVO23052.1"/>
    </source>
</evidence>
<organism evidence="2 3">
    <name type="scientific">Bacillus phage Anath</name>
    <dbReference type="NCBI Taxonomy" id="2108114"/>
    <lineage>
        <taxon>Viruses</taxon>
        <taxon>Duplodnaviria</taxon>
        <taxon>Heunggongvirae</taxon>
        <taxon>Uroviricota</taxon>
        <taxon>Caudoviricetes</taxon>
        <taxon>Ehrlichviridae</taxon>
        <taxon>Anathvirus</taxon>
        <taxon>Anathvirus anath</taxon>
    </lineage>
</organism>
<dbReference type="InterPro" id="IPR038726">
    <property type="entry name" value="PDDEXK_AddAB-type"/>
</dbReference>
<name>A0A2P1JUL9_9CAUD</name>
<feature type="domain" description="PD-(D/E)XK endonuclease-like" evidence="1">
    <location>
        <begin position="2"/>
        <end position="171"/>
    </location>
</feature>
<dbReference type="Proteomes" id="UP000241367">
    <property type="component" value="Segment"/>
</dbReference>
<accession>A0A2P1JUL9</accession>
<dbReference type="Pfam" id="PF12705">
    <property type="entry name" value="PDDEXK_1"/>
    <property type="match status" value="1"/>
</dbReference>
<protein>
    <submittedName>
        <fullName evidence="2">PD-(D/E)XK nuclease superfamily protein</fullName>
    </submittedName>
</protein>
<keyword evidence="3" id="KW-1185">Reference proteome</keyword>
<evidence type="ECO:0000313" key="3">
    <source>
        <dbReference type="Proteomes" id="UP000241367"/>
    </source>
</evidence>